<dbReference type="Proteomes" id="UP001162992">
    <property type="component" value="Chromosome 20"/>
</dbReference>
<dbReference type="EMBL" id="CM055111">
    <property type="protein sequence ID" value="KAJ7518916.1"/>
    <property type="molecule type" value="Genomic_DNA"/>
</dbReference>
<name>A0ACC2AN44_DIPCM</name>
<evidence type="ECO:0000313" key="1">
    <source>
        <dbReference type="EMBL" id="KAJ7518916.1"/>
    </source>
</evidence>
<sequence length="453" mass="49341">MASTSFFHKASFRRNSEMAVSSAIVEMYSFLPARQLSVSKLPYQTSFSSLQSGLPAGSTLQSALLRVRRGTKQRILLYEHSGEANLRISAALTSSNFDSGEESILFAGRHILRSDIQIIGASLITILLAVSNKVIYKMALIPMKNYPFFLAQITTFGYVLVYFCILYFRYIMGVVTKEMLTLPKHHFVALGALEAMGLATGMAAAAILPGASILVLHQVYLIWQLFLSYSFLGKHYTWGQVGGCLLVLFGVFIVISSVGAGVDLQQNSHFWSFLMIVSSGFAAGAAILKEFVFHDATQHLKGASMDLFVVNSFGSGFQALFVLLLLPILSRLRGIPFNQLPEYFRDGSACFFNAGNAIKECEGAPLAPLLYILVNLTFNISALNLLKMSSAIVSSLSMTLAVPFAIWLFTLPLPYLGTPTEATPGLFLGAFVLVVGLALYHVSGQGRSLPDSN</sequence>
<accession>A0ACC2AN44</accession>
<gene>
    <name evidence="1" type="ORF">O6H91_20G015000</name>
</gene>
<reference evidence="2" key="1">
    <citation type="journal article" date="2024" name="Proc. Natl. Acad. Sci. U.S.A.">
        <title>Extraordinary preservation of gene collinearity over three hundred million years revealed in homosporous lycophytes.</title>
        <authorList>
            <person name="Li C."/>
            <person name="Wickell D."/>
            <person name="Kuo L.Y."/>
            <person name="Chen X."/>
            <person name="Nie B."/>
            <person name="Liao X."/>
            <person name="Peng D."/>
            <person name="Ji J."/>
            <person name="Jenkins J."/>
            <person name="Williams M."/>
            <person name="Shu S."/>
            <person name="Plott C."/>
            <person name="Barry K."/>
            <person name="Rajasekar S."/>
            <person name="Grimwood J."/>
            <person name="Han X."/>
            <person name="Sun S."/>
            <person name="Hou Z."/>
            <person name="He W."/>
            <person name="Dai G."/>
            <person name="Sun C."/>
            <person name="Schmutz J."/>
            <person name="Leebens-Mack J.H."/>
            <person name="Li F.W."/>
            <person name="Wang L."/>
        </authorList>
    </citation>
    <scope>NUCLEOTIDE SEQUENCE [LARGE SCALE GENOMIC DNA]</scope>
    <source>
        <strain evidence="2">cv. PW_Plant_1</strain>
    </source>
</reference>
<proteinExistence type="predicted"/>
<keyword evidence="2" id="KW-1185">Reference proteome</keyword>
<protein>
    <submittedName>
        <fullName evidence="1">Uncharacterized protein</fullName>
    </submittedName>
</protein>
<organism evidence="1 2">
    <name type="scientific">Diphasiastrum complanatum</name>
    <name type="common">Issler's clubmoss</name>
    <name type="synonym">Lycopodium complanatum</name>
    <dbReference type="NCBI Taxonomy" id="34168"/>
    <lineage>
        <taxon>Eukaryota</taxon>
        <taxon>Viridiplantae</taxon>
        <taxon>Streptophyta</taxon>
        <taxon>Embryophyta</taxon>
        <taxon>Tracheophyta</taxon>
        <taxon>Lycopodiopsida</taxon>
        <taxon>Lycopodiales</taxon>
        <taxon>Lycopodiaceae</taxon>
        <taxon>Lycopodioideae</taxon>
        <taxon>Diphasiastrum</taxon>
    </lineage>
</organism>
<comment type="caution">
    <text evidence="1">The sequence shown here is derived from an EMBL/GenBank/DDBJ whole genome shotgun (WGS) entry which is preliminary data.</text>
</comment>
<evidence type="ECO:0000313" key="2">
    <source>
        <dbReference type="Proteomes" id="UP001162992"/>
    </source>
</evidence>